<evidence type="ECO:0000256" key="2">
    <source>
        <dbReference type="ARBA" id="ARBA00007104"/>
    </source>
</evidence>
<accession>A0A7S3JS84</accession>
<dbReference type="EMBL" id="HBIJ01005817">
    <property type="protein sequence ID" value="CAE0363350.1"/>
    <property type="molecule type" value="Transcribed_RNA"/>
</dbReference>
<gene>
    <name evidence="12" type="ORF">ALAG00032_LOCUS4091</name>
</gene>
<evidence type="ECO:0000256" key="3">
    <source>
        <dbReference type="ARBA" id="ARBA00022692"/>
    </source>
</evidence>
<evidence type="ECO:0000256" key="5">
    <source>
        <dbReference type="ARBA" id="ARBA00022989"/>
    </source>
</evidence>
<dbReference type="Pfam" id="PF01105">
    <property type="entry name" value="EMP24_GP25L"/>
    <property type="match status" value="1"/>
</dbReference>
<dbReference type="SMART" id="SM01190">
    <property type="entry name" value="EMP24_GP25L"/>
    <property type="match status" value="1"/>
</dbReference>
<dbReference type="PANTHER" id="PTHR22811">
    <property type="entry name" value="TRANSMEMBRANE EMP24 DOMAIN-CONTAINING PROTEIN"/>
    <property type="match status" value="1"/>
</dbReference>
<evidence type="ECO:0000256" key="7">
    <source>
        <dbReference type="RuleBase" id="RU003827"/>
    </source>
</evidence>
<name>A0A7S3JS84_9STRA</name>
<dbReference type="InterPro" id="IPR009038">
    <property type="entry name" value="GOLD_dom"/>
</dbReference>
<evidence type="ECO:0000256" key="10">
    <source>
        <dbReference type="SAM" id="SignalP"/>
    </source>
</evidence>
<protein>
    <recommendedName>
        <fullName evidence="11">GOLD domain-containing protein</fullName>
    </recommendedName>
</protein>
<keyword evidence="4 10" id="KW-0732">Signal</keyword>
<reference evidence="12" key="1">
    <citation type="submission" date="2021-01" db="EMBL/GenBank/DDBJ databases">
        <authorList>
            <person name="Corre E."/>
            <person name="Pelletier E."/>
            <person name="Niang G."/>
            <person name="Scheremetjew M."/>
            <person name="Finn R."/>
            <person name="Kale V."/>
            <person name="Holt S."/>
            <person name="Cochrane G."/>
            <person name="Meng A."/>
            <person name="Brown T."/>
            <person name="Cohen L."/>
        </authorList>
    </citation>
    <scope>NUCLEOTIDE SEQUENCE</scope>
    <source>
        <strain evidence="12">CCMP1510</strain>
    </source>
</reference>
<proteinExistence type="inferred from homology"/>
<keyword evidence="6 9" id="KW-0472">Membrane</keyword>
<evidence type="ECO:0000256" key="6">
    <source>
        <dbReference type="ARBA" id="ARBA00023136"/>
    </source>
</evidence>
<feature type="transmembrane region" description="Helical" evidence="9">
    <location>
        <begin position="244"/>
        <end position="266"/>
    </location>
</feature>
<evidence type="ECO:0000256" key="4">
    <source>
        <dbReference type="ARBA" id="ARBA00022729"/>
    </source>
</evidence>
<evidence type="ECO:0000259" key="11">
    <source>
        <dbReference type="PROSITE" id="PS50866"/>
    </source>
</evidence>
<comment type="subcellular location">
    <subcellularLocation>
        <location evidence="1 7">Membrane</location>
        <topology evidence="1 7">Single-pass type I membrane protein</topology>
    </subcellularLocation>
</comment>
<feature type="domain" description="GOLD" evidence="11">
    <location>
        <begin position="31"/>
        <end position="137"/>
    </location>
</feature>
<dbReference type="GO" id="GO:0016020">
    <property type="term" value="C:membrane"/>
    <property type="evidence" value="ECO:0007669"/>
    <property type="project" value="UniProtKB-SubCell"/>
</dbReference>
<comment type="similarity">
    <text evidence="2 7">Belongs to the EMP24/GP25L family.</text>
</comment>
<dbReference type="InterPro" id="IPR015720">
    <property type="entry name" value="Emp24-like"/>
</dbReference>
<dbReference type="PROSITE" id="PS50866">
    <property type="entry name" value="GOLD"/>
    <property type="match status" value="1"/>
</dbReference>
<feature type="signal peptide" evidence="10">
    <location>
        <begin position="1"/>
        <end position="19"/>
    </location>
</feature>
<keyword evidence="8" id="KW-0175">Coiled coil</keyword>
<keyword evidence="3 7" id="KW-0812">Transmembrane</keyword>
<organism evidence="12">
    <name type="scientific">Aureoumbra lagunensis</name>
    <dbReference type="NCBI Taxonomy" id="44058"/>
    <lineage>
        <taxon>Eukaryota</taxon>
        <taxon>Sar</taxon>
        <taxon>Stramenopiles</taxon>
        <taxon>Ochrophyta</taxon>
        <taxon>Pelagophyceae</taxon>
        <taxon>Pelagomonadales</taxon>
        <taxon>Aureoumbra</taxon>
    </lineage>
</organism>
<sequence>MLIRKVFLLLQLLVSSTNGDPISLRLAPKESRCVWSELARGEVAAMEVFVQLGGKLKVRLEVRGPYKIDSEGTPVVWDDKVSTVYDAVISSIEKTNEQFATPTTISISAKEGGAYRACVENSHSHFDDEVVTLDWRTIASGNDGDEDELPIALLHDSKDTTSSVADLARRVVALRADLATLREKQARERRRLAHHRAINDDSHISIVEGSLLETAVYVISSLFQIIFVRNWFQGKGVQAVRSLLLSFFLIFFCFCRSLVAIMYNFFPYCMMVFTIKCIDFFSQ</sequence>
<evidence type="ECO:0000256" key="9">
    <source>
        <dbReference type="SAM" id="Phobius"/>
    </source>
</evidence>
<feature type="coiled-coil region" evidence="8">
    <location>
        <begin position="164"/>
        <end position="191"/>
    </location>
</feature>
<evidence type="ECO:0000313" key="12">
    <source>
        <dbReference type="EMBL" id="CAE0363350.1"/>
    </source>
</evidence>
<feature type="chain" id="PRO_5031003156" description="GOLD domain-containing protein" evidence="10">
    <location>
        <begin position="20"/>
        <end position="283"/>
    </location>
</feature>
<evidence type="ECO:0000256" key="8">
    <source>
        <dbReference type="SAM" id="Coils"/>
    </source>
</evidence>
<evidence type="ECO:0000256" key="1">
    <source>
        <dbReference type="ARBA" id="ARBA00004479"/>
    </source>
</evidence>
<keyword evidence="5 9" id="KW-1133">Transmembrane helix</keyword>
<dbReference type="AlphaFoldDB" id="A0A7S3JS84"/>